<dbReference type="GO" id="GO:0019901">
    <property type="term" value="F:protein kinase binding"/>
    <property type="evidence" value="ECO:0007669"/>
    <property type="project" value="TreeGrafter"/>
</dbReference>
<dbReference type="InterPro" id="IPR036372">
    <property type="entry name" value="BEACH_dom_sf"/>
</dbReference>
<dbReference type="GO" id="GO:0008104">
    <property type="term" value="P:intracellular protein localization"/>
    <property type="evidence" value="ECO:0007669"/>
    <property type="project" value="TreeGrafter"/>
</dbReference>
<keyword evidence="4" id="KW-0853">WD repeat</keyword>
<feature type="compositionally biased region" description="Low complexity" evidence="10">
    <location>
        <begin position="1773"/>
        <end position="1783"/>
    </location>
</feature>
<sequence length="2874" mass="321430">MNFIIQDAESITCMSELLEHCDVTCQAEIWSMFTAILRKSVRNLQTSTEVGLIEQVLLKMSTVDDMIADLLVDMLGVLASYSITVKELKLLFSMLRGENGIWPRHAVKLLSVLNQMPQRHGPDTFFNFPGCSAAAIALPPIAKWPYQNGFTLNTWFRMDPLNNINVDKDKPYLYCFRTSKGVGYSAHFVGNCLIVTSLKSKGKGFQHCVKYDFQPRKWYMISIVHIYNRWRNSEIRCYVNGQLVSYGDMAWHVNTNDSYDKCFLGSSETADANRVFCGQLGAVYVFTEALNPAQIFAIHQLGPGYKSTFKFKSESDIHLAEHHKQVLYDGKLASSIAFTYNAKATDAQLCLESSPKENPSIFVHSPHALMLQDVKAIVTHSIHSAIHSIGGIQVLFPLFAQLDNRQLHDSQVETTVCATLLAFLVELLKSSVAMQEQMLGGKGFLVIGYLLEKSSRVHITRAVLEQFLSFAKYLDGLSHGAPLLKQLCDHILFNPAIWIHTPAKVQLSLYTYLSAEFIGTATIYNTIRRVGTVLQLMHTLKYYYWVVNPADSSGITPKGLDGPRPSQKEIISLRAFMLLFLKQLILKDRGVKEDELQSILNYLLTMHEVHFSNYLPFIVTNCISSVGSLLLRLVCRITLVLVIQDENIHDVLQLLVALMSEHPASMIPAFDQRNGIRVIYKLLASKSESIWVQALKVLGYFLKHLGHKRKVEIMHTHSLFTLLGERLMLHTNTVTVTTYNTLYEILTEQVCTQVVHKPHPEPDSTVKIQNPMILKVVATLLKNSTPSAELMEVRRLFLSDMIKLFSNSRENRRCLLQCSVWQDWMFSLGYINPKNSEEQKITEMVYNIFRILLYHAIKYEWGGWRVWVDTLSIAHSKVTYEAHKEYLAKMYEEYQRQEEENIKKGKKGNVSTISGLSSQTTGAKGGMEIREIEDLSQSQSPESETDYPVNTDTRDLLMASKVSDDVLGTAERPGGGGVHVEVHDLLVDIKAEKVEATEVKLDDMDLSPETLGTGENGALVEVESLLDNVYSAAVEKLQNNVHGSVGIIKKNEEKDNGPLITLADEKDEPSTNNTSFLFDKIPSQEEKLLPELSSNHIAIPNVQETQMHLGVNDDLGLLAHMTGSVDITCSSSIIEDKEFKIHTTSDGMNSISERELSSSSKGLEYAEMTATTLETESSGSKTVPNVDAGSIISDTERSDDGKEAGKEIRKIQTTTTTQAIQGRSVSQQDRDLRVDLGFRGMPMTEEQRRQFSPGPRTTMFRIPEFKWSPMHQRLLTDLLFALETDVHVWRSHSTKSVMDFVNSNENIIFVHNTIHLISQMVDNIIIACGGILPLLSAATSPTTELENIEVTQGMSAETAVTFLSRLMAMVDVLVFASSLNFSEIEAEKNMSSGGLMRQCLRLVCCVAVRNCLECRQRQRERVNKTSLIGGKTQDALQGVTASAATKTPLENVPGNLSPIKDPDRLLQDVDINRLRAVVFRDVDDSKQAQFLALAVVYFISVLMVSKYRDILEPQRETARSGSQAGRNIRQEINSPTSTVVVIPSIPHPSLNHGFLAKLIPEQSFAHSFYKETPTVFPENIKDKETPTPVEDIQLESSIPHTDSGIGDEQMPNILNGTDLETSTGPDAMSELLSTLSSEVKKSQESLTESPSEILKPASSISSISQSKGINVKEILKSLVAAPVEIAECGPDPIPYPDPALKREAQAILPMQFHSFDRSVVVPVKKPPPGSLAVTTVGAATAGSGLPPGSTPNIFAATGATPKSMINTTGAVDSGSSSSSSSSSFVNGATSKNLPAVQTVAPMPEDSAENMSITAKLERALEKVAPLLREIFVDFAPFLSRTLLGSHGQELLIEGLVCMKSSTSVVELVMLLCSQEWQNSIQKNAGLAFIELINEGRLLCHAMKDHIVRVANEAEFILNRQRAEDVHKHAEFESQCAQYAADRREEEKMCDHLISAAKHRDHVTANQLKQKILNILTNKHGAWGAVSHSQLHDFWRLDYWEDDLRRRRRFVRNAFGSTHADALLKAAVEYGTEEDVVKSKKTFRSQAVVNQNAETELMLEGDDDAVSLLQEKEIDNLAGPVVLSTPAQLIAPVVVAKGTLSITTTEIYFEVDEDDSAFKKIDPKVLAYTEGLHGKWMFSEIRAVFSRRYLLQNTALEVFMANRTSVMFNFPDQATVKKVVYSLPRVGVGTSYGLPQARRISLATPRQLYKSSNMTQRWQRREISNFEYLMFLNTIAGRTYNDLNQYPVFPWVLTNYESEELDLTLPGNFRDLSKPIGALNPKRAVFYAERYETWEDDQTPPYHYNTHYSTSTSTLAWLVRIEPFTTFFLNANDGKFDHPDRTFSSVARSWRNSQRDTSDVKELIPEFYYLPEMFVNSNGYNLGVREDDIVVNDVDLPPWAKKPEDFVRINRMALESEFVSCQLHQWIDLIFGYKQRGPEAVRALNVFHYLTYEGSVNLDSITDPVLREAMEAQIQNFGQTPSQLLIEPHPPRSSAMHLCFLPQSPLMFKDQMQQDVIMVLKFPSNSPVTHVAANTLPHLTIPAVVTVTCSRLFAVNRWHNTVGLRGAPGYSLDQAHHLPIEMDPLIANNSGVNKRQITDLVDQSIQINAHCFVVTADNRYILICGFWDKSFRVYSTETGKLTQIVFGHWDVVTCLARSESYIGGDCYIVSGSRDATLLLWYWSGRHHIIGDNPNSSDYPAPRAVLTGHDHEVVCVSVCAELGLVISGAKEGPCLVHTITGDLLRALEGTENCLYPRLISVSSEGHCIIYYERGRFSNFSINGKLLAQMEINDSTRAILLSSDGQNLVTGGDNGVVEVWQACDFKQLYIYPGCDAGIRAMDLSHDQRTLITGMASGSIVAFNIDFNRWHYEHQNRY</sequence>
<dbReference type="CDD" id="cd06071">
    <property type="entry name" value="Beach"/>
    <property type="match status" value="1"/>
</dbReference>
<dbReference type="InterPro" id="IPR010508">
    <property type="entry name" value="NBEA-like_DUF1088"/>
</dbReference>
<reference evidence="13" key="2">
    <citation type="submission" date="2025-09" db="UniProtKB">
        <authorList>
            <consortium name="Ensembl"/>
        </authorList>
    </citation>
    <scope>IDENTIFICATION</scope>
</reference>
<dbReference type="SUPFAM" id="SSF81837">
    <property type="entry name" value="BEACH domain"/>
    <property type="match status" value="1"/>
</dbReference>
<dbReference type="Proteomes" id="UP000694413">
    <property type="component" value="Unassembled WGS sequence"/>
</dbReference>
<evidence type="ECO:0000313" key="13">
    <source>
        <dbReference type="Ensembl" id="ENSZALP00000004145.1"/>
    </source>
</evidence>
<dbReference type="Ensembl" id="ENSZALT00000006328.1">
    <property type="protein sequence ID" value="ENSZALP00000004145.1"/>
    <property type="gene ID" value="ENSZALG00000003947.1"/>
</dbReference>
<dbReference type="Gene3D" id="2.130.10.10">
    <property type="entry name" value="YVTN repeat-like/Quinoprotein amine dehydrogenase"/>
    <property type="match status" value="1"/>
</dbReference>
<evidence type="ECO:0000256" key="1">
    <source>
        <dbReference type="ARBA" id="ARBA00004170"/>
    </source>
</evidence>
<evidence type="ECO:0000256" key="2">
    <source>
        <dbReference type="ARBA" id="ARBA00008498"/>
    </source>
</evidence>
<feature type="region of interest" description="Disordered" evidence="10">
    <location>
        <begin position="1171"/>
        <end position="1205"/>
    </location>
</feature>
<dbReference type="InterPro" id="IPR016024">
    <property type="entry name" value="ARM-type_fold"/>
</dbReference>
<dbReference type="InterPro" id="IPR046851">
    <property type="entry name" value="NBCH_WD40"/>
</dbReference>
<organism evidence="13 14">
    <name type="scientific">Zonotrichia albicollis</name>
    <name type="common">White-throated sparrow</name>
    <name type="synonym">Fringilla albicollis</name>
    <dbReference type="NCBI Taxonomy" id="44394"/>
    <lineage>
        <taxon>Eukaryota</taxon>
        <taxon>Metazoa</taxon>
        <taxon>Chordata</taxon>
        <taxon>Craniata</taxon>
        <taxon>Vertebrata</taxon>
        <taxon>Euteleostomi</taxon>
        <taxon>Archelosauria</taxon>
        <taxon>Archosauria</taxon>
        <taxon>Dinosauria</taxon>
        <taxon>Saurischia</taxon>
        <taxon>Theropoda</taxon>
        <taxon>Coelurosauria</taxon>
        <taxon>Aves</taxon>
        <taxon>Neognathae</taxon>
        <taxon>Neoaves</taxon>
        <taxon>Telluraves</taxon>
        <taxon>Australaves</taxon>
        <taxon>Passeriformes</taxon>
        <taxon>Passerellidae</taxon>
        <taxon>Zonotrichia</taxon>
    </lineage>
</organism>
<dbReference type="SMART" id="SM00320">
    <property type="entry name" value="WD40"/>
    <property type="match status" value="5"/>
</dbReference>
<dbReference type="FunFam" id="2.60.120.200:FF:000010">
    <property type="entry name" value="neurobeachin isoform X2"/>
    <property type="match status" value="1"/>
</dbReference>
<dbReference type="InterPro" id="IPR001680">
    <property type="entry name" value="WD40_rpt"/>
</dbReference>
<dbReference type="InterPro" id="IPR031570">
    <property type="entry name" value="NBEA/BDCP_DUF4704"/>
</dbReference>
<keyword evidence="14" id="KW-1185">Reference proteome</keyword>
<dbReference type="SUPFAM" id="SSF49899">
    <property type="entry name" value="Concanavalin A-like lectins/glucanases"/>
    <property type="match status" value="1"/>
</dbReference>
<dbReference type="PANTHER" id="PTHR13743:SF62">
    <property type="entry name" value="NEUROBEACHIN"/>
    <property type="match status" value="1"/>
</dbReference>
<feature type="compositionally biased region" description="Polar residues" evidence="10">
    <location>
        <begin position="1171"/>
        <end position="1183"/>
    </location>
</feature>
<keyword evidence="5" id="KW-0677">Repeat</keyword>
<gene>
    <name evidence="13" type="primary">NBEA</name>
</gene>
<dbReference type="SMART" id="SM01026">
    <property type="entry name" value="Beach"/>
    <property type="match status" value="1"/>
</dbReference>
<dbReference type="InterPro" id="IPR015943">
    <property type="entry name" value="WD40/YVTN_repeat-like_dom_sf"/>
</dbReference>
<dbReference type="Pfam" id="PF14844">
    <property type="entry name" value="PH_BEACH"/>
    <property type="match status" value="1"/>
</dbReference>
<dbReference type="GO" id="GO:0005829">
    <property type="term" value="C:cytosol"/>
    <property type="evidence" value="ECO:0007669"/>
    <property type="project" value="TreeGrafter"/>
</dbReference>
<dbReference type="PANTHER" id="PTHR13743">
    <property type="entry name" value="BEIGE/BEACH-RELATED"/>
    <property type="match status" value="1"/>
</dbReference>
<protein>
    <recommendedName>
        <fullName evidence="8">Neurobeachin</fullName>
    </recommendedName>
    <alternativeName>
        <fullName evidence="9">Lysosomal-trafficking regulator 2</fullName>
    </alternativeName>
</protein>
<evidence type="ECO:0000256" key="10">
    <source>
        <dbReference type="SAM" id="MobiDB-lite"/>
    </source>
</evidence>
<dbReference type="Pfam" id="PF06469">
    <property type="entry name" value="DUF1088"/>
    <property type="match status" value="1"/>
</dbReference>
<comment type="similarity">
    <text evidence="2">Belongs to the WD repeat neurobeachin family.</text>
</comment>
<evidence type="ECO:0000256" key="5">
    <source>
        <dbReference type="ARBA" id="ARBA00022737"/>
    </source>
</evidence>
<feature type="compositionally biased region" description="Basic and acidic residues" evidence="10">
    <location>
        <begin position="1194"/>
        <end position="1205"/>
    </location>
</feature>
<dbReference type="FunFam" id="2.30.29.30:FF:000059">
    <property type="entry name" value="neurobeachin isoform X1"/>
    <property type="match status" value="1"/>
</dbReference>
<evidence type="ECO:0000313" key="14">
    <source>
        <dbReference type="Proteomes" id="UP000694413"/>
    </source>
</evidence>
<dbReference type="PROSITE" id="PS51783">
    <property type="entry name" value="PH_BEACH"/>
    <property type="match status" value="1"/>
</dbReference>
<evidence type="ECO:0000259" key="12">
    <source>
        <dbReference type="PROSITE" id="PS51783"/>
    </source>
</evidence>
<feature type="domain" description="BEACH-type PH" evidence="12">
    <location>
        <begin position="2075"/>
        <end position="2183"/>
    </location>
</feature>
<dbReference type="GO" id="GO:0016020">
    <property type="term" value="C:membrane"/>
    <property type="evidence" value="ECO:0007669"/>
    <property type="project" value="UniProtKB-SubCell"/>
</dbReference>
<evidence type="ECO:0000256" key="9">
    <source>
        <dbReference type="ARBA" id="ARBA00080802"/>
    </source>
</evidence>
<feature type="region of interest" description="Disordered" evidence="10">
    <location>
        <begin position="1769"/>
        <end position="1788"/>
    </location>
</feature>
<evidence type="ECO:0000259" key="11">
    <source>
        <dbReference type="PROSITE" id="PS50197"/>
    </source>
</evidence>
<evidence type="ECO:0000256" key="8">
    <source>
        <dbReference type="ARBA" id="ARBA00073055"/>
    </source>
</evidence>
<feature type="domain" description="BEACH" evidence="11">
    <location>
        <begin position="2202"/>
        <end position="2491"/>
    </location>
</feature>
<keyword evidence="6" id="KW-0472">Membrane</keyword>
<dbReference type="InterPro" id="IPR000409">
    <property type="entry name" value="BEACH_dom"/>
</dbReference>
<dbReference type="SUPFAM" id="SSF50729">
    <property type="entry name" value="PH domain-like"/>
    <property type="match status" value="1"/>
</dbReference>
<reference evidence="13" key="1">
    <citation type="submission" date="2025-08" db="UniProtKB">
        <authorList>
            <consortium name="Ensembl"/>
        </authorList>
    </citation>
    <scope>IDENTIFICATION</scope>
</reference>
<dbReference type="InterPro" id="IPR011993">
    <property type="entry name" value="PH-like_dom_sf"/>
</dbReference>
<dbReference type="Gene3D" id="2.30.29.30">
    <property type="entry name" value="Pleckstrin-homology domain (PH domain)/Phosphotyrosine-binding domain (PTB)"/>
    <property type="match status" value="1"/>
</dbReference>
<name>A0A8D2M6X1_ZONAL</name>
<evidence type="ECO:0000256" key="6">
    <source>
        <dbReference type="ARBA" id="ARBA00023136"/>
    </source>
</evidence>
<dbReference type="InterPro" id="IPR050865">
    <property type="entry name" value="BEACH_Domain"/>
</dbReference>
<accession>A0A8D2M6X1</accession>
<keyword evidence="3" id="KW-0597">Phosphoprotein</keyword>
<dbReference type="SUPFAM" id="SSF50978">
    <property type="entry name" value="WD40 repeat-like"/>
    <property type="match status" value="1"/>
</dbReference>
<dbReference type="InterPro" id="IPR023362">
    <property type="entry name" value="PH-BEACH_dom"/>
</dbReference>
<evidence type="ECO:0000256" key="4">
    <source>
        <dbReference type="ARBA" id="ARBA00022574"/>
    </source>
</evidence>
<dbReference type="CDD" id="cd01201">
    <property type="entry name" value="PH_BEACH"/>
    <property type="match status" value="1"/>
</dbReference>
<dbReference type="Pfam" id="PF15787">
    <property type="entry name" value="DUF4704"/>
    <property type="match status" value="2"/>
</dbReference>
<comment type="subunit">
    <text evidence="7">Interacts with RII subunit of PKA.</text>
</comment>
<dbReference type="InterPro" id="IPR013320">
    <property type="entry name" value="ConA-like_dom_sf"/>
</dbReference>
<dbReference type="FunFam" id="2.130.10.10:FF:000036">
    <property type="entry name" value="Neurobeachin isoform A"/>
    <property type="match status" value="1"/>
</dbReference>
<dbReference type="InterPro" id="IPR036322">
    <property type="entry name" value="WD40_repeat_dom_sf"/>
</dbReference>
<evidence type="ECO:0000256" key="3">
    <source>
        <dbReference type="ARBA" id="ARBA00022553"/>
    </source>
</evidence>
<dbReference type="SUPFAM" id="SSF48371">
    <property type="entry name" value="ARM repeat"/>
    <property type="match status" value="1"/>
</dbReference>
<evidence type="ECO:0000256" key="7">
    <source>
        <dbReference type="ARBA" id="ARBA00065599"/>
    </source>
</evidence>
<dbReference type="Pfam" id="PF13385">
    <property type="entry name" value="Laminin_G_3"/>
    <property type="match status" value="1"/>
</dbReference>
<feature type="region of interest" description="Disordered" evidence="10">
    <location>
        <begin position="900"/>
        <end position="924"/>
    </location>
</feature>
<feature type="compositionally biased region" description="Polar residues" evidence="10">
    <location>
        <begin position="909"/>
        <end position="922"/>
    </location>
</feature>
<dbReference type="Gene3D" id="2.60.120.200">
    <property type="match status" value="1"/>
</dbReference>
<dbReference type="FunFam" id="1.10.1540.10:FF:000001">
    <property type="entry name" value="neurobeachin isoform X1"/>
    <property type="match status" value="1"/>
</dbReference>
<dbReference type="Pfam" id="PF20426">
    <property type="entry name" value="NBCH_WD40"/>
    <property type="match status" value="1"/>
</dbReference>
<dbReference type="PROSITE" id="PS50197">
    <property type="entry name" value="BEACH"/>
    <property type="match status" value="1"/>
</dbReference>
<proteinExistence type="inferred from homology"/>
<dbReference type="Gene3D" id="1.10.1540.10">
    <property type="entry name" value="BEACH domain"/>
    <property type="match status" value="1"/>
</dbReference>
<dbReference type="Pfam" id="PF02138">
    <property type="entry name" value="Beach"/>
    <property type="match status" value="1"/>
</dbReference>
<comment type="subcellular location">
    <subcellularLocation>
        <location evidence="1">Membrane</location>
        <topology evidence="1">Peripheral membrane protein</topology>
    </subcellularLocation>
</comment>